<dbReference type="EMBL" id="LR899012">
    <property type="protein sequence ID" value="CAD7087958.1"/>
    <property type="molecule type" value="Genomic_DNA"/>
</dbReference>
<dbReference type="PANTHER" id="PTHR24346">
    <property type="entry name" value="MAP/MICROTUBULE AFFINITY-REGULATING KINASE"/>
    <property type="match status" value="1"/>
</dbReference>
<evidence type="ECO:0000313" key="10">
    <source>
        <dbReference type="Proteomes" id="UP000594454"/>
    </source>
</evidence>
<dbReference type="InterPro" id="IPR000719">
    <property type="entry name" value="Prot_kinase_dom"/>
</dbReference>
<dbReference type="SUPFAM" id="SSF56112">
    <property type="entry name" value="Protein kinase-like (PK-like)"/>
    <property type="match status" value="1"/>
</dbReference>
<dbReference type="Gene3D" id="1.10.510.10">
    <property type="entry name" value="Transferase(Phosphotransferase) domain 1"/>
    <property type="match status" value="1"/>
</dbReference>
<dbReference type="InterPro" id="IPR008271">
    <property type="entry name" value="Ser/Thr_kinase_AS"/>
</dbReference>
<dbReference type="InterPro" id="IPR011009">
    <property type="entry name" value="Kinase-like_dom_sf"/>
</dbReference>
<proteinExistence type="inferred from homology"/>
<evidence type="ECO:0000256" key="4">
    <source>
        <dbReference type="ARBA" id="ARBA00022777"/>
    </source>
</evidence>
<dbReference type="GO" id="GO:0005737">
    <property type="term" value="C:cytoplasm"/>
    <property type="evidence" value="ECO:0007669"/>
    <property type="project" value="TreeGrafter"/>
</dbReference>
<dbReference type="FunFam" id="1.10.510.10:FF:000658">
    <property type="entry name" value="Protein CBG12184"/>
    <property type="match status" value="1"/>
</dbReference>
<dbReference type="Proteomes" id="UP000594454">
    <property type="component" value="Chromosome 4"/>
</dbReference>
<dbReference type="GO" id="GO:0005524">
    <property type="term" value="F:ATP binding"/>
    <property type="evidence" value="ECO:0007669"/>
    <property type="project" value="UniProtKB-UniRule"/>
</dbReference>
<feature type="domain" description="Protein kinase" evidence="8">
    <location>
        <begin position="18"/>
        <end position="282"/>
    </location>
</feature>
<dbReference type="PROSITE" id="PS50011">
    <property type="entry name" value="PROTEIN_KINASE_DOM"/>
    <property type="match status" value="1"/>
</dbReference>
<dbReference type="InParanoid" id="A0A7R8UVT2"/>
<dbReference type="GO" id="GO:0035556">
    <property type="term" value="P:intracellular signal transduction"/>
    <property type="evidence" value="ECO:0007669"/>
    <property type="project" value="TreeGrafter"/>
</dbReference>
<keyword evidence="10" id="KW-1185">Reference proteome</keyword>
<keyword evidence="3 6" id="KW-0547">Nucleotide-binding</keyword>
<comment type="similarity">
    <text evidence="7">Belongs to the protein kinase superfamily.</text>
</comment>
<organism evidence="9 10">
    <name type="scientific">Hermetia illucens</name>
    <name type="common">Black soldier fly</name>
    <dbReference type="NCBI Taxonomy" id="343691"/>
    <lineage>
        <taxon>Eukaryota</taxon>
        <taxon>Metazoa</taxon>
        <taxon>Ecdysozoa</taxon>
        <taxon>Arthropoda</taxon>
        <taxon>Hexapoda</taxon>
        <taxon>Insecta</taxon>
        <taxon>Pterygota</taxon>
        <taxon>Neoptera</taxon>
        <taxon>Endopterygota</taxon>
        <taxon>Diptera</taxon>
        <taxon>Brachycera</taxon>
        <taxon>Stratiomyomorpha</taxon>
        <taxon>Stratiomyidae</taxon>
        <taxon>Hermetiinae</taxon>
        <taxon>Hermetia</taxon>
    </lineage>
</organism>
<reference evidence="9 10" key="1">
    <citation type="submission" date="2020-11" db="EMBL/GenBank/DDBJ databases">
        <authorList>
            <person name="Wallbank WR R."/>
            <person name="Pardo Diaz C."/>
            <person name="Kozak K."/>
            <person name="Martin S."/>
            <person name="Jiggins C."/>
            <person name="Moest M."/>
            <person name="Warren A I."/>
            <person name="Generalovic N T."/>
            <person name="Byers J.R.P. K."/>
            <person name="Montejo-Kovacevich G."/>
            <person name="Yen C E."/>
        </authorList>
    </citation>
    <scope>NUCLEOTIDE SEQUENCE [LARGE SCALE GENOMIC DNA]</scope>
</reference>
<dbReference type="OrthoDB" id="8038007at2759"/>
<dbReference type="PANTHER" id="PTHR24346:SF82">
    <property type="entry name" value="KP78A-RELATED"/>
    <property type="match status" value="1"/>
</dbReference>
<dbReference type="InterPro" id="IPR017441">
    <property type="entry name" value="Protein_kinase_ATP_BS"/>
</dbReference>
<dbReference type="GO" id="GO:0050321">
    <property type="term" value="F:tau-protein kinase activity"/>
    <property type="evidence" value="ECO:0007669"/>
    <property type="project" value="TreeGrafter"/>
</dbReference>
<sequence>MTKIPTSSEEKLLQEHGYKLIKKIGEGGYAKVFLGEFRSKNTEKVYPLACKVINTNGAPEKYTNKFLPREMKILVKINHPHIIHIHSIFQRNKIFFIFMRYAEKGDLLDFLLANGALKERQARIWVRQLALALQYLHTLEIAHRDIKCENVLVTNNYNVKLADFGFSRRVLDTDGRRLTSETFCGSLQYAPPEIIKGTPYHPKVADMWSFGVVMFTMLNKANPFNEKNHRTLHSLQVNKKWKFRSQVANNISPEAKDLVSNLLEPVATKRFSIDEVINSSWIAMDPKLKSLNAAEFAAISAAMEEAQGLQAEKAQMVRSVSFNLRNITKDKCMNIRIPVRLLHVIDSFISVKLHKAHLGTQNEFGLAKSEINKKDD</sequence>
<evidence type="ECO:0000256" key="7">
    <source>
        <dbReference type="RuleBase" id="RU000304"/>
    </source>
</evidence>
<dbReference type="SMART" id="SM00220">
    <property type="entry name" value="S_TKc"/>
    <property type="match status" value="1"/>
</dbReference>
<protein>
    <recommendedName>
        <fullName evidence="8">Protein kinase domain-containing protein</fullName>
    </recommendedName>
</protein>
<evidence type="ECO:0000256" key="3">
    <source>
        <dbReference type="ARBA" id="ARBA00022741"/>
    </source>
</evidence>
<keyword evidence="5 6" id="KW-0067">ATP-binding</keyword>
<accession>A0A7R8UVT2</accession>
<name>A0A7R8UVT2_HERIL</name>
<evidence type="ECO:0000256" key="5">
    <source>
        <dbReference type="ARBA" id="ARBA00022840"/>
    </source>
</evidence>
<dbReference type="Pfam" id="PF00069">
    <property type="entry name" value="Pkinase"/>
    <property type="match status" value="1"/>
</dbReference>
<dbReference type="GO" id="GO:0000226">
    <property type="term" value="P:microtubule cytoskeleton organization"/>
    <property type="evidence" value="ECO:0007669"/>
    <property type="project" value="TreeGrafter"/>
</dbReference>
<gene>
    <name evidence="9" type="ORF">HERILL_LOCUS10630</name>
</gene>
<evidence type="ECO:0000259" key="8">
    <source>
        <dbReference type="PROSITE" id="PS50011"/>
    </source>
</evidence>
<evidence type="ECO:0000256" key="6">
    <source>
        <dbReference type="PROSITE-ProRule" id="PRU10141"/>
    </source>
</evidence>
<evidence type="ECO:0000256" key="2">
    <source>
        <dbReference type="ARBA" id="ARBA00022679"/>
    </source>
</evidence>
<evidence type="ECO:0000313" key="9">
    <source>
        <dbReference type="EMBL" id="CAD7087958.1"/>
    </source>
</evidence>
<evidence type="ECO:0000256" key="1">
    <source>
        <dbReference type="ARBA" id="ARBA00022527"/>
    </source>
</evidence>
<keyword evidence="4" id="KW-0418">Kinase</keyword>
<keyword evidence="1 7" id="KW-0723">Serine/threonine-protein kinase</keyword>
<dbReference type="PROSITE" id="PS00108">
    <property type="entry name" value="PROTEIN_KINASE_ST"/>
    <property type="match status" value="1"/>
</dbReference>
<dbReference type="PROSITE" id="PS00107">
    <property type="entry name" value="PROTEIN_KINASE_ATP"/>
    <property type="match status" value="1"/>
</dbReference>
<keyword evidence="2" id="KW-0808">Transferase</keyword>
<dbReference type="AlphaFoldDB" id="A0A7R8UVT2"/>
<feature type="binding site" evidence="6">
    <location>
        <position position="51"/>
    </location>
    <ligand>
        <name>ATP</name>
        <dbReference type="ChEBI" id="CHEBI:30616"/>
    </ligand>
</feature>